<dbReference type="SUPFAM" id="SSF51735">
    <property type="entry name" value="NAD(P)-binding Rossmann-fold domains"/>
    <property type="match status" value="1"/>
</dbReference>
<gene>
    <name evidence="3" type="ORF">HNP21_004594</name>
</gene>
<dbReference type="Pfam" id="PF13561">
    <property type="entry name" value="adh_short_C2"/>
    <property type="match status" value="1"/>
</dbReference>
<evidence type="ECO:0000313" key="3">
    <source>
        <dbReference type="EMBL" id="MBA9041474.1"/>
    </source>
</evidence>
<dbReference type="EMBL" id="JACJHT010000004">
    <property type="protein sequence ID" value="MBA9041474.1"/>
    <property type="molecule type" value="Genomic_DNA"/>
</dbReference>
<dbReference type="RefSeq" id="WP_013059672.1">
    <property type="nucleotide sequence ID" value="NZ_JACJHT010000004.1"/>
</dbReference>
<dbReference type="Proteomes" id="UP000543174">
    <property type="component" value="Unassembled WGS sequence"/>
</dbReference>
<dbReference type="PANTHER" id="PTHR43669:SF14">
    <property type="entry name" value="OXIDOREDUCTASE"/>
    <property type="match status" value="1"/>
</dbReference>
<sequence length="140" mass="15339">MGRLESKIAVIKGSRSDIGKATAERFAKEGAVVICADINVDGVKKVAQEIKDAEGEAYAYYIDVTEEEKVKEFAAEIEKKFGKAYEWVDPMGRLGKPEEVAGAVLFLASDDISYVTGDCITVDGGHMAYTWPGKMLYDKM</sequence>
<proteinExistence type="inferred from homology"/>
<comment type="caution">
    <text evidence="3">The sequence shown here is derived from an EMBL/GenBank/DDBJ whole genome shotgun (WGS) entry which is preliminary data.</text>
</comment>
<dbReference type="Gene3D" id="3.40.50.720">
    <property type="entry name" value="NAD(P)-binding Rossmann-like Domain"/>
    <property type="match status" value="2"/>
</dbReference>
<dbReference type="InterPro" id="IPR002347">
    <property type="entry name" value="SDR_fam"/>
</dbReference>
<evidence type="ECO:0000313" key="4">
    <source>
        <dbReference type="Proteomes" id="UP000543174"/>
    </source>
</evidence>
<evidence type="ECO:0000256" key="2">
    <source>
        <dbReference type="ARBA" id="ARBA00023002"/>
    </source>
</evidence>
<organism evidence="3 4">
    <name type="scientific">Priestia aryabhattai</name>
    <name type="common">Bacillus aryabhattai</name>
    <dbReference type="NCBI Taxonomy" id="412384"/>
    <lineage>
        <taxon>Bacteria</taxon>
        <taxon>Bacillati</taxon>
        <taxon>Bacillota</taxon>
        <taxon>Bacilli</taxon>
        <taxon>Bacillales</taxon>
        <taxon>Bacillaceae</taxon>
        <taxon>Priestia</taxon>
    </lineage>
</organism>
<dbReference type="InterPro" id="IPR036291">
    <property type="entry name" value="NAD(P)-bd_dom_sf"/>
</dbReference>
<accession>A0A7W3NEF8</accession>
<dbReference type="Pfam" id="PF00106">
    <property type="entry name" value="adh_short"/>
    <property type="match status" value="1"/>
</dbReference>
<keyword evidence="2" id="KW-0560">Oxidoreductase</keyword>
<evidence type="ECO:0000256" key="1">
    <source>
        <dbReference type="ARBA" id="ARBA00006484"/>
    </source>
</evidence>
<keyword evidence="4" id="KW-1185">Reference proteome</keyword>
<dbReference type="AlphaFoldDB" id="A0A7W3NEF8"/>
<protein>
    <submittedName>
        <fullName evidence="3">NAD(P)-dependent dehydrogenase (Short-subunit alcohol dehydrogenase family)</fullName>
    </submittedName>
</protein>
<name>A0A7W3NEF8_PRIAR</name>
<dbReference type="PANTHER" id="PTHR43669">
    <property type="entry name" value="5-KETO-D-GLUCONATE 5-REDUCTASE"/>
    <property type="match status" value="1"/>
</dbReference>
<dbReference type="GO" id="GO:0016491">
    <property type="term" value="F:oxidoreductase activity"/>
    <property type="evidence" value="ECO:0007669"/>
    <property type="project" value="UniProtKB-KW"/>
</dbReference>
<comment type="similarity">
    <text evidence="1">Belongs to the short-chain dehydrogenases/reductases (SDR) family.</text>
</comment>
<reference evidence="3" key="1">
    <citation type="submission" date="2020-08" db="EMBL/GenBank/DDBJ databases">
        <title>Functional genomics of gut bacteria from endangered species of beetles.</title>
        <authorList>
            <person name="Carlos-Shanley C."/>
        </authorList>
    </citation>
    <scope>NUCLEOTIDE SEQUENCE [LARGE SCALE GENOMIC DNA]</scope>
    <source>
        <strain evidence="3">S00060</strain>
    </source>
</reference>